<dbReference type="Proteomes" id="UP000191240">
    <property type="component" value="Unassembled WGS sequence"/>
</dbReference>
<name>A0A1M6BMX5_9FIRM</name>
<dbReference type="EMBL" id="FQYW01000006">
    <property type="protein sequence ID" value="SHI50071.1"/>
    <property type="molecule type" value="Genomic_DNA"/>
</dbReference>
<dbReference type="OrthoDB" id="1665909at2"/>
<evidence type="ECO:0000313" key="1">
    <source>
        <dbReference type="EMBL" id="SHI50071.1"/>
    </source>
</evidence>
<sequence length="206" mass="21676">MSKKTILAVVVALFLGIGGTVAYFYIHSLYVANTAPIVPPATTQQPAGTVPPAGNTTIPAATQTQVAAAGGVQIQPSAAATLTDDQLVLGQISYGASIDAVRQRHGEPNEIDRDDGMMKYEYKNVFDLYVANGIVQRIKVDDLNALGTPKGIKVGSSVDDVVAAYGQPNAVVGDHIIYHSANNPSVGLNFEIESNHVEKIVCGMLQ</sequence>
<dbReference type="AlphaFoldDB" id="A0A1M6BMX5"/>
<accession>A0A1M6BMX5</accession>
<organism evidence="1 2">
    <name type="scientific">Anaerovibrio lipolyticus DSM 3074</name>
    <dbReference type="NCBI Taxonomy" id="1120997"/>
    <lineage>
        <taxon>Bacteria</taxon>
        <taxon>Bacillati</taxon>
        <taxon>Bacillota</taxon>
        <taxon>Negativicutes</taxon>
        <taxon>Selenomonadales</taxon>
        <taxon>Selenomonadaceae</taxon>
        <taxon>Anaerovibrio</taxon>
    </lineage>
</organism>
<evidence type="ECO:0000313" key="2">
    <source>
        <dbReference type="Proteomes" id="UP000191240"/>
    </source>
</evidence>
<dbReference type="RefSeq" id="WP_080325436.1">
    <property type="nucleotide sequence ID" value="NZ_FQYW01000006.1"/>
</dbReference>
<proteinExistence type="predicted"/>
<reference evidence="1 2" key="1">
    <citation type="submission" date="2016-11" db="EMBL/GenBank/DDBJ databases">
        <authorList>
            <person name="Jaros S."/>
            <person name="Januszkiewicz K."/>
            <person name="Wedrychowicz H."/>
        </authorList>
    </citation>
    <scope>NUCLEOTIDE SEQUENCE [LARGE SCALE GENOMIC DNA]</scope>
    <source>
        <strain evidence="1 2">DSM 3074</strain>
    </source>
</reference>
<protein>
    <submittedName>
        <fullName evidence="1">Uncharacterized protein</fullName>
    </submittedName>
</protein>
<gene>
    <name evidence="1" type="ORF">SAMN02745671_00815</name>
</gene>